<evidence type="ECO:0000259" key="9">
    <source>
        <dbReference type="Pfam" id="PF00275"/>
    </source>
</evidence>
<dbReference type="EC" id="2.5.1.19" evidence="3"/>
<evidence type="ECO:0000256" key="8">
    <source>
        <dbReference type="ARBA" id="ARBA00044633"/>
    </source>
</evidence>
<accession>A0A2S9ISL2</accession>
<dbReference type="InterPro" id="IPR036968">
    <property type="entry name" value="Enolpyruvate_Tfrase_sf"/>
</dbReference>
<dbReference type="PIRSF" id="PIRSF000505">
    <property type="entry name" value="EPSPS"/>
    <property type="match status" value="1"/>
</dbReference>
<evidence type="ECO:0000313" key="11">
    <source>
        <dbReference type="Proteomes" id="UP000239434"/>
    </source>
</evidence>
<dbReference type="GO" id="GO:0009073">
    <property type="term" value="P:aromatic amino acid family biosynthetic process"/>
    <property type="evidence" value="ECO:0007669"/>
    <property type="project" value="UniProtKB-KW"/>
</dbReference>
<gene>
    <name evidence="10" type="ORF">C5748_09575</name>
</gene>
<dbReference type="GO" id="GO:0003866">
    <property type="term" value="F:3-phosphoshikimate 1-carboxyvinyltransferase activity"/>
    <property type="evidence" value="ECO:0007669"/>
    <property type="project" value="UniProtKB-EC"/>
</dbReference>
<dbReference type="InterPro" id="IPR013792">
    <property type="entry name" value="RNA3'P_cycl/enolpyr_Trfase_a/b"/>
</dbReference>
<dbReference type="Gene3D" id="3.65.10.10">
    <property type="entry name" value="Enolpyruvate transferase domain"/>
    <property type="match status" value="2"/>
</dbReference>
<evidence type="ECO:0000313" key="10">
    <source>
        <dbReference type="EMBL" id="PRD43515.1"/>
    </source>
</evidence>
<proteinExistence type="inferred from homology"/>
<organism evidence="10 11">
    <name type="scientific">Phyllobacterium phragmitis</name>
    <dbReference type="NCBI Taxonomy" id="2670329"/>
    <lineage>
        <taxon>Bacteria</taxon>
        <taxon>Pseudomonadati</taxon>
        <taxon>Pseudomonadota</taxon>
        <taxon>Alphaproteobacteria</taxon>
        <taxon>Hyphomicrobiales</taxon>
        <taxon>Phyllobacteriaceae</taxon>
        <taxon>Phyllobacterium</taxon>
    </lineage>
</organism>
<evidence type="ECO:0000256" key="4">
    <source>
        <dbReference type="ARBA" id="ARBA00022605"/>
    </source>
</evidence>
<comment type="catalytic activity">
    <reaction evidence="8">
        <text>3-phosphoshikimate + phosphoenolpyruvate = 5-O-(1-carboxyvinyl)-3-phosphoshikimate + phosphate</text>
        <dbReference type="Rhea" id="RHEA:21256"/>
        <dbReference type="ChEBI" id="CHEBI:43474"/>
        <dbReference type="ChEBI" id="CHEBI:57701"/>
        <dbReference type="ChEBI" id="CHEBI:58702"/>
        <dbReference type="ChEBI" id="CHEBI:145989"/>
        <dbReference type="EC" id="2.5.1.19"/>
    </reaction>
    <physiologicalReaction direction="left-to-right" evidence="8">
        <dbReference type="Rhea" id="RHEA:21257"/>
    </physiologicalReaction>
</comment>
<dbReference type="RefSeq" id="WP_105741727.1">
    <property type="nucleotide sequence ID" value="NZ_PVBR01000006.1"/>
</dbReference>
<dbReference type="GO" id="GO:0008652">
    <property type="term" value="P:amino acid biosynthetic process"/>
    <property type="evidence" value="ECO:0007669"/>
    <property type="project" value="UniProtKB-KW"/>
</dbReference>
<evidence type="ECO:0000256" key="7">
    <source>
        <dbReference type="ARBA" id="ARBA00030046"/>
    </source>
</evidence>
<sequence length="472" mass="51514">MQTFYHRQRSSRMHVSILPVGELKGLASVPSSKPHMQRALIFALLSEGDTEILFPSWSSETKRLFEAAKQFGLQVIEDGPERLVVRGTGGLLKPSAKALMADGSAFMFRTVAALASAVPGETTIEGYKSIKNRPVLQHLTFINDLGGNWKDLSDLNSARILINGKKDFGGATIVDTAKTSQFLTALLLIAPLSPKGVSIITSGGLVGEGYVDLTLSMMKERGIPVALDGNTYSVHPGLYKNIPITIPSDFTALSYLMAAVVARPGSELTVEHYRRSTMSSETQFFEAFAKLGAVSDYDERAHRLHIRHTNPAEHEIEIDAKNIPTVVPSLCAAACLSAADVTIRGAGHVNHHKCQRLLVMVEELRRLGCNVRPKFNHEGTMEGLIALGKSEPTGGVTLDSFRDHRVLGGLFAASLSAKEITRITGAEYMDAGFPSFFDVMSILNVRTRNEEIDEGVIQRTSPRRAEDYYETA</sequence>
<dbReference type="SUPFAM" id="SSF55205">
    <property type="entry name" value="EPT/RTPC-like"/>
    <property type="match status" value="1"/>
</dbReference>
<dbReference type="UniPathway" id="UPA00053">
    <property type="reaction ID" value="UER00089"/>
</dbReference>
<dbReference type="Pfam" id="PF00275">
    <property type="entry name" value="EPSP_synthase"/>
    <property type="match status" value="1"/>
</dbReference>
<evidence type="ECO:0000256" key="5">
    <source>
        <dbReference type="ARBA" id="ARBA00022679"/>
    </source>
</evidence>
<keyword evidence="4" id="KW-0028">Amino-acid biosynthesis</keyword>
<dbReference type="EMBL" id="PVBR01000006">
    <property type="protein sequence ID" value="PRD43515.1"/>
    <property type="molecule type" value="Genomic_DNA"/>
</dbReference>
<protein>
    <recommendedName>
        <fullName evidence="3">3-phosphoshikimate 1-carboxyvinyltransferase</fullName>
        <ecNumber evidence="3">2.5.1.19</ecNumber>
    </recommendedName>
    <alternativeName>
        <fullName evidence="7">5-enolpyruvylshikimate-3-phosphate synthase</fullName>
    </alternativeName>
</protein>
<comment type="caution">
    <text evidence="10">The sequence shown here is derived from an EMBL/GenBank/DDBJ whole genome shotgun (WGS) entry which is preliminary data.</text>
</comment>
<reference evidence="10 11" key="1">
    <citation type="submission" date="2018-02" db="EMBL/GenBank/DDBJ databases">
        <title>The draft genome of Phyllobacterium sp. 1N-3.</title>
        <authorList>
            <person name="Liu L."/>
            <person name="Li L."/>
            <person name="Zhang X."/>
            <person name="Wang T."/>
            <person name="Liang L."/>
        </authorList>
    </citation>
    <scope>NUCLEOTIDE SEQUENCE [LARGE SCALE GENOMIC DNA]</scope>
    <source>
        <strain evidence="10 11">1N-3</strain>
    </source>
</reference>
<dbReference type="PANTHER" id="PTHR21090">
    <property type="entry name" value="AROM/DEHYDROQUINATE SYNTHASE"/>
    <property type="match status" value="1"/>
</dbReference>
<name>A0A2S9ISL2_9HYPH</name>
<dbReference type="GO" id="GO:0009423">
    <property type="term" value="P:chorismate biosynthetic process"/>
    <property type="evidence" value="ECO:0007669"/>
    <property type="project" value="UniProtKB-UniPathway"/>
</dbReference>
<dbReference type="PANTHER" id="PTHR21090:SF5">
    <property type="entry name" value="PENTAFUNCTIONAL AROM POLYPEPTIDE"/>
    <property type="match status" value="1"/>
</dbReference>
<evidence type="ECO:0000256" key="6">
    <source>
        <dbReference type="ARBA" id="ARBA00023141"/>
    </source>
</evidence>
<comment type="similarity">
    <text evidence="2">Belongs to the EPSP synthase family.</text>
</comment>
<keyword evidence="11" id="KW-1185">Reference proteome</keyword>
<feature type="domain" description="Enolpyruvate transferase" evidence="9">
    <location>
        <begin position="21"/>
        <end position="440"/>
    </location>
</feature>
<dbReference type="InterPro" id="IPR001986">
    <property type="entry name" value="Enolpyruvate_Tfrase_dom"/>
</dbReference>
<evidence type="ECO:0000256" key="1">
    <source>
        <dbReference type="ARBA" id="ARBA00004811"/>
    </source>
</evidence>
<comment type="pathway">
    <text evidence="1">Metabolic intermediate biosynthesis; chorismate biosynthesis; chorismate from D-erythrose 4-phosphate and phosphoenolpyruvate: step 6/7.</text>
</comment>
<dbReference type="InterPro" id="IPR006264">
    <property type="entry name" value="EPSP_synthase"/>
</dbReference>
<keyword evidence="5" id="KW-0808">Transferase</keyword>
<keyword evidence="6" id="KW-0057">Aromatic amino acid biosynthesis</keyword>
<evidence type="ECO:0000256" key="3">
    <source>
        <dbReference type="ARBA" id="ARBA00012450"/>
    </source>
</evidence>
<dbReference type="Proteomes" id="UP000239434">
    <property type="component" value="Unassembled WGS sequence"/>
</dbReference>
<dbReference type="AlphaFoldDB" id="A0A2S9ISL2"/>
<evidence type="ECO:0000256" key="2">
    <source>
        <dbReference type="ARBA" id="ARBA00009948"/>
    </source>
</evidence>